<dbReference type="RefSeq" id="WP_342822399.1">
    <property type="nucleotide sequence ID" value="NZ_CP046146.1"/>
</dbReference>
<dbReference type="GO" id="GO:0050660">
    <property type="term" value="F:flavin adenine dinucleotide binding"/>
    <property type="evidence" value="ECO:0007669"/>
    <property type="project" value="InterPro"/>
</dbReference>
<dbReference type="PROSITE" id="PS51331">
    <property type="entry name" value="THYX"/>
    <property type="match status" value="2"/>
</dbReference>
<evidence type="ECO:0000313" key="2">
    <source>
        <dbReference type="EMBL" id="WFG39075.1"/>
    </source>
</evidence>
<organism evidence="2 3">
    <name type="scientific">Candidatus Lucifugimonas marina</name>
    <dbReference type="NCBI Taxonomy" id="3038979"/>
    <lineage>
        <taxon>Bacteria</taxon>
        <taxon>Bacillati</taxon>
        <taxon>Chloroflexota</taxon>
        <taxon>Dehalococcoidia</taxon>
        <taxon>SAR202 cluster</taxon>
        <taxon>Candidatus Lucifugimonadales</taxon>
        <taxon>Candidatus Lucifugimonadaceae</taxon>
        <taxon>Candidatus Lucifugimonas</taxon>
    </lineage>
</organism>
<sequence length="538" mass="61835">MYVRETFSTEERAVLSRFFTNIDGPVFALTNLPEVVKGALFARYSRSPKSLRRLFLDEFYDQPEVPIEELAEDSDNQQMVSLNRAEGLYDRVFSQYGDDSVAQLGGAHIACEQASNLLTKVLEWGRLAAYLEQSTRYIFYDQKLGDRYRYIAPPEVETGPLAGEYTKTMDWLFDEYSELVHKCVPFFEDQFPRQDGDSKFIYTASIRAKACDSARGLLPAATTSNVGIFGTGQAYESMLIRMNSHPLEEARDYARMMLEELRKVIPSFLKRVDIPDRGGAWSGYFRDNHEAMERIAAGFDVEPDGIEEVSLVEWDHDAEDKIAAAALYAHTDLPDAQLQALVNGMSDSDKAEVIRAYSGDRQNRRHKPGRGMERSFYRFDVLSDFGSFRDLQRHRMMTLDWQRLGVKHGYSTPPAIEEVGWTQRWDDAMGRMSDFHDTLMNEHGPDVSQYVVPFGYKLRYSMQFNAREAFHMLELRTSQQGHPDYRRVCQEMHNLIRDKAGHKALADAMSYVDHGSYDLERLEAERRAEQKREASTAD</sequence>
<dbReference type="Proteomes" id="UP001321249">
    <property type="component" value="Unassembled WGS sequence"/>
</dbReference>
<dbReference type="GO" id="GO:0006231">
    <property type="term" value="P:dTMP biosynthetic process"/>
    <property type="evidence" value="ECO:0007669"/>
    <property type="project" value="InterPro"/>
</dbReference>
<dbReference type="Pfam" id="PF02511">
    <property type="entry name" value="Thy1"/>
    <property type="match status" value="2"/>
</dbReference>
<dbReference type="SUPFAM" id="SSF69796">
    <property type="entry name" value="Thymidylate synthase-complementing protein Thy1"/>
    <property type="match status" value="2"/>
</dbReference>
<dbReference type="EMBL" id="CP046147">
    <property type="protein sequence ID" value="WFG39075.1"/>
    <property type="molecule type" value="Genomic_DNA"/>
</dbReference>
<dbReference type="GO" id="GO:0050797">
    <property type="term" value="F:thymidylate synthase (FAD) activity"/>
    <property type="evidence" value="ECO:0007669"/>
    <property type="project" value="InterPro"/>
</dbReference>
<dbReference type="Gene3D" id="3.30.1360.170">
    <property type="match status" value="2"/>
</dbReference>
<dbReference type="AlphaFoldDB" id="A0AAJ5ZGR6"/>
<dbReference type="PANTHER" id="PTHR34934:SF1">
    <property type="entry name" value="FLAVIN-DEPENDENT THYMIDYLATE SYNTHASE"/>
    <property type="match status" value="1"/>
</dbReference>
<dbReference type="InterPro" id="IPR003669">
    <property type="entry name" value="Thymidylate_synthase_ThyX"/>
</dbReference>
<evidence type="ECO:0000313" key="3">
    <source>
        <dbReference type="Proteomes" id="UP001219901"/>
    </source>
</evidence>
<evidence type="ECO:0000313" key="1">
    <source>
        <dbReference type="EMBL" id="MDG0866205.1"/>
    </source>
</evidence>
<proteinExistence type="predicted"/>
<keyword evidence="3" id="KW-1185">Reference proteome</keyword>
<name>A0AAJ5ZGR6_9CHLR</name>
<dbReference type="InterPro" id="IPR036098">
    <property type="entry name" value="Thymidylate_synthase_ThyX_sf"/>
</dbReference>
<dbReference type="CDD" id="cd20175">
    <property type="entry name" value="ThyX"/>
    <property type="match status" value="1"/>
</dbReference>
<evidence type="ECO:0000313" key="4">
    <source>
        <dbReference type="Proteomes" id="UP001321249"/>
    </source>
</evidence>
<dbReference type="EMBL" id="WMBE01000001">
    <property type="protein sequence ID" value="MDG0866205.1"/>
    <property type="molecule type" value="Genomic_DNA"/>
</dbReference>
<dbReference type="PANTHER" id="PTHR34934">
    <property type="entry name" value="FLAVIN-DEPENDENT THYMIDYLATE SYNTHASE"/>
    <property type="match status" value="1"/>
</dbReference>
<dbReference type="GO" id="GO:0004799">
    <property type="term" value="F:thymidylate synthase activity"/>
    <property type="evidence" value="ECO:0007669"/>
    <property type="project" value="TreeGrafter"/>
</dbReference>
<reference evidence="3" key="3">
    <citation type="submission" date="2023-06" db="EMBL/GenBank/DDBJ databases">
        <title>Pangenomics reveal diversification of enzyme families and niche specialization in globally abundant SAR202 bacteria.</title>
        <authorList>
            <person name="Saw J.H.W."/>
        </authorList>
    </citation>
    <scope>NUCLEOTIDE SEQUENCE [LARGE SCALE GENOMIC DNA]</scope>
    <source>
        <strain evidence="3">JH1073</strain>
    </source>
</reference>
<dbReference type="GO" id="GO:0070402">
    <property type="term" value="F:NADPH binding"/>
    <property type="evidence" value="ECO:0007669"/>
    <property type="project" value="TreeGrafter"/>
</dbReference>
<reference evidence="3 4" key="1">
    <citation type="submission" date="2019-11" db="EMBL/GenBank/DDBJ databases">
        <authorList>
            <person name="Cho J.-C."/>
        </authorList>
    </citation>
    <scope>NUCLEOTIDE SEQUENCE [LARGE SCALE GENOMIC DNA]</scope>
    <source>
        <strain evidence="2 3">JH1073</strain>
        <strain evidence="1 4">JH702</strain>
    </source>
</reference>
<protein>
    <submittedName>
        <fullName evidence="2">Thymidylate synthase</fullName>
    </submittedName>
</protein>
<dbReference type="Proteomes" id="UP001219901">
    <property type="component" value="Chromosome"/>
</dbReference>
<accession>A0AAJ5ZGR6</accession>
<reference evidence="2" key="2">
    <citation type="journal article" date="2023" name="Nat. Commun.">
        <title>Cultivation of marine bacteria of the SAR202 clade.</title>
        <authorList>
            <person name="Lim Y."/>
            <person name="Seo J.H."/>
            <person name="Giovannoni S.J."/>
            <person name="Kang I."/>
            <person name="Cho J.C."/>
        </authorList>
    </citation>
    <scope>NUCLEOTIDE SEQUENCE</scope>
    <source>
        <strain evidence="2">JH1073</strain>
    </source>
</reference>
<gene>
    <name evidence="1" type="ORF">GKO46_03860</name>
    <name evidence="2" type="ORF">GKO48_05400</name>
</gene>